<protein>
    <submittedName>
        <fullName evidence="2">Uncharacterized protein</fullName>
    </submittedName>
</protein>
<sequence length="201" mass="23158">MAESELQLQQEALQEEASEVADELRLYELLSQAGEPVRVGSSAFGLMVWRDLDMTVKCSRLNQPLTAHIASELMLQAGVRELKFINDTGDYNTDPAYPDGFYIGLKYKSQRGKEWALDIWFVDEPEKQPDLKHIITMPERLTQERREAILRIKNRWASRAEYGKSVRSFDIYTAVLEENVSTPEQFEAWLDQRSVNKAESP</sequence>
<organism evidence="2 3">
    <name type="scientific">Paenibacillus lautus</name>
    <name type="common">Bacillus lautus</name>
    <dbReference type="NCBI Taxonomy" id="1401"/>
    <lineage>
        <taxon>Bacteria</taxon>
        <taxon>Bacillati</taxon>
        <taxon>Bacillota</taxon>
        <taxon>Bacilli</taxon>
        <taxon>Bacillales</taxon>
        <taxon>Paenibacillaceae</taxon>
        <taxon>Paenibacillus</taxon>
    </lineage>
</organism>
<evidence type="ECO:0000256" key="1">
    <source>
        <dbReference type="SAM" id="Coils"/>
    </source>
</evidence>
<reference evidence="2 3" key="1">
    <citation type="submission" date="2018-09" db="EMBL/GenBank/DDBJ databases">
        <title>Genome Sequence of Paenibacillus lautus Strain E7593-69, Azo Dye-Degrading Bacteria, Isolated from Commercial Tattoo Inks.</title>
        <authorList>
            <person name="Nho S.W."/>
            <person name="Kim S.-J."/>
            <person name="Kweon O."/>
            <person name="Cerniglia C.E."/>
        </authorList>
    </citation>
    <scope>NUCLEOTIDE SEQUENCE [LARGE SCALE GENOMIC DNA]</scope>
    <source>
        <strain evidence="2 3">E7593-69</strain>
    </source>
</reference>
<gene>
    <name evidence="2" type="ORF">D5F53_16290</name>
</gene>
<keyword evidence="3" id="KW-1185">Reference proteome</keyword>
<keyword evidence="1" id="KW-0175">Coiled coil</keyword>
<proteinExistence type="predicted"/>
<feature type="coiled-coil region" evidence="1">
    <location>
        <begin position="3"/>
        <end position="30"/>
    </location>
</feature>
<accession>A0A385TU86</accession>
<dbReference type="Proteomes" id="UP000266552">
    <property type="component" value="Chromosome"/>
</dbReference>
<dbReference type="KEGG" id="plw:D5F53_16290"/>
<dbReference type="RefSeq" id="WP_119848615.1">
    <property type="nucleotide sequence ID" value="NZ_CP032412.1"/>
</dbReference>
<dbReference type="AlphaFoldDB" id="A0A385TU86"/>
<dbReference type="EMBL" id="CP032412">
    <property type="protein sequence ID" value="AYB44735.1"/>
    <property type="molecule type" value="Genomic_DNA"/>
</dbReference>
<name>A0A385TU86_PAELA</name>
<evidence type="ECO:0000313" key="3">
    <source>
        <dbReference type="Proteomes" id="UP000266552"/>
    </source>
</evidence>
<evidence type="ECO:0000313" key="2">
    <source>
        <dbReference type="EMBL" id="AYB44735.1"/>
    </source>
</evidence>